<dbReference type="PANTHER" id="PTHR30033:SF1">
    <property type="entry name" value="FLAGELLAR HOOK-ASSOCIATED PROTEIN 1"/>
    <property type="match status" value="1"/>
</dbReference>
<dbReference type="InterPro" id="IPR053927">
    <property type="entry name" value="FlgK_helical"/>
</dbReference>
<gene>
    <name evidence="7" type="primary">flgK</name>
    <name evidence="11" type="ORF">RSPPHO_00320</name>
</gene>
<evidence type="ECO:0000256" key="1">
    <source>
        <dbReference type="ARBA" id="ARBA00004117"/>
    </source>
</evidence>
<evidence type="ECO:0000256" key="3">
    <source>
        <dbReference type="ARBA" id="ARBA00009677"/>
    </source>
</evidence>
<name>H6SN70_PARPM</name>
<dbReference type="InterPro" id="IPR001444">
    <property type="entry name" value="Flag_bb_rod_N"/>
</dbReference>
<accession>H6SN70</accession>
<dbReference type="OrthoDB" id="7181295at2"/>
<sequence length="559" mass="57113">MSISTMIHTARTGLLTTQTQIAVTTNNLTNAKTEGYTVKTVSTATLMAQGRGAGVTVVGIGNTINEALSAKIRKATSATAAEETKANYLQTVLTSLGTTKDGSALESSMTALMDAINTAVYDGAGADALLSTTESLETWTTTLRDSSNAVRAASNSADDAIGESIEQINDILQNLDKLNDKITLTTASGKSAADLIDTQRTLLKDLSALVDITAFSTNTGEIRVYASNGQQLLTSSAMTLEYTTGGTNTSITLNGKDITSNLKGGTLGSLISLRQETLPDIQAGLDNLATTLADTINAKASLASASPPPSTLTSANTIASAGLPGTGTITFMTVSQSGTTEGNVLTSVSVNLSTITSAADLNTALAGSNITATEDATTGHLVLSASSGGVVLSGDGTVGTKGFAHALGINTLVSGTNAADMKVLVDETTFPTALPASTTVGEKTLITGDTSGLQKIWGALDDDISFSAAGTLPAASKSAVGRIAALLDDLADRTEATQEAASLSAATRDSLATTFDNAYGVNTEEEQTKLVSLEQSYKAIAQIMTTAQDMFDSLLSMMK</sequence>
<dbReference type="InterPro" id="IPR010930">
    <property type="entry name" value="Flg_bb/hook_C_dom"/>
</dbReference>
<dbReference type="PRINTS" id="PR01005">
    <property type="entry name" value="FLGHOOKAP1"/>
</dbReference>
<dbReference type="GO" id="GO:0044780">
    <property type="term" value="P:bacterial-type flagellum assembly"/>
    <property type="evidence" value="ECO:0007669"/>
    <property type="project" value="InterPro"/>
</dbReference>
<keyword evidence="5 7" id="KW-0964">Secreted</keyword>
<evidence type="ECO:0000256" key="2">
    <source>
        <dbReference type="ARBA" id="ARBA00004613"/>
    </source>
</evidence>
<dbReference type="Pfam" id="PF00460">
    <property type="entry name" value="Flg_bb_rod"/>
    <property type="match status" value="1"/>
</dbReference>
<evidence type="ECO:0000313" key="11">
    <source>
        <dbReference type="EMBL" id="CCG06946.1"/>
    </source>
</evidence>
<dbReference type="GO" id="GO:0005576">
    <property type="term" value="C:extracellular region"/>
    <property type="evidence" value="ECO:0007669"/>
    <property type="project" value="UniProtKB-SubCell"/>
</dbReference>
<dbReference type="EMBL" id="HE663493">
    <property type="protein sequence ID" value="CCG06946.1"/>
    <property type="molecule type" value="Genomic_DNA"/>
</dbReference>
<dbReference type="GO" id="GO:0009424">
    <property type="term" value="C:bacterial-type flagellum hook"/>
    <property type="evidence" value="ECO:0007669"/>
    <property type="project" value="UniProtKB-UniRule"/>
</dbReference>
<comment type="similarity">
    <text evidence="3 7">Belongs to the flagella basal body rod proteins family.</text>
</comment>
<dbReference type="PANTHER" id="PTHR30033">
    <property type="entry name" value="FLAGELLAR HOOK-ASSOCIATED PROTEIN 1"/>
    <property type="match status" value="1"/>
</dbReference>
<evidence type="ECO:0000256" key="5">
    <source>
        <dbReference type="ARBA" id="ARBA00022525"/>
    </source>
</evidence>
<dbReference type="KEGG" id="rpm:RSPPHO_00320"/>
<feature type="domain" description="Flagellar basal body rod protein N-terminal" evidence="8">
    <location>
        <begin position="8"/>
        <end position="37"/>
    </location>
</feature>
<feature type="domain" description="Flagellar basal-body/hook protein C-terminal" evidence="9">
    <location>
        <begin position="518"/>
        <end position="557"/>
    </location>
</feature>
<evidence type="ECO:0000256" key="4">
    <source>
        <dbReference type="ARBA" id="ARBA00016244"/>
    </source>
</evidence>
<dbReference type="Pfam" id="PF06429">
    <property type="entry name" value="Flg_bbr_C"/>
    <property type="match status" value="1"/>
</dbReference>
<organism evidence="11 12">
    <name type="scientific">Pararhodospirillum photometricum DSM 122</name>
    <dbReference type="NCBI Taxonomy" id="1150469"/>
    <lineage>
        <taxon>Bacteria</taxon>
        <taxon>Pseudomonadati</taxon>
        <taxon>Pseudomonadota</taxon>
        <taxon>Alphaproteobacteria</taxon>
        <taxon>Rhodospirillales</taxon>
        <taxon>Rhodospirillaceae</taxon>
        <taxon>Pararhodospirillum</taxon>
    </lineage>
</organism>
<protein>
    <recommendedName>
        <fullName evidence="4 7">Flagellar hook-associated protein 1</fullName>
        <shortName evidence="7">HAP1</shortName>
    </recommendedName>
</protein>
<dbReference type="RefSeq" id="WP_014413586.1">
    <property type="nucleotide sequence ID" value="NC_017059.1"/>
</dbReference>
<keyword evidence="6 7" id="KW-0975">Bacterial flagellum</keyword>
<dbReference type="Pfam" id="PF22638">
    <property type="entry name" value="FlgK_D1"/>
    <property type="match status" value="1"/>
</dbReference>
<dbReference type="SUPFAM" id="SSF64518">
    <property type="entry name" value="Phase 1 flagellin"/>
    <property type="match status" value="1"/>
</dbReference>
<dbReference type="AlphaFoldDB" id="H6SN70"/>
<evidence type="ECO:0000313" key="12">
    <source>
        <dbReference type="Proteomes" id="UP000033220"/>
    </source>
</evidence>
<proteinExistence type="inferred from homology"/>
<dbReference type="Proteomes" id="UP000033220">
    <property type="component" value="Chromosome DSM 122"/>
</dbReference>
<evidence type="ECO:0000256" key="7">
    <source>
        <dbReference type="RuleBase" id="RU362065"/>
    </source>
</evidence>
<dbReference type="InterPro" id="IPR002371">
    <property type="entry name" value="FlgK"/>
</dbReference>
<evidence type="ECO:0000256" key="6">
    <source>
        <dbReference type="ARBA" id="ARBA00023143"/>
    </source>
</evidence>
<feature type="domain" description="Flagellar hook-associated protein FlgK helical" evidence="10">
    <location>
        <begin position="101"/>
        <end position="299"/>
    </location>
</feature>
<dbReference type="GO" id="GO:0009425">
    <property type="term" value="C:bacterial-type flagellum basal body"/>
    <property type="evidence" value="ECO:0007669"/>
    <property type="project" value="UniProtKB-SubCell"/>
</dbReference>
<dbReference type="STRING" id="1150469.RSPPHO_00320"/>
<dbReference type="PATRIC" id="fig|1150469.3.peg.376"/>
<evidence type="ECO:0000259" key="8">
    <source>
        <dbReference type="Pfam" id="PF00460"/>
    </source>
</evidence>
<evidence type="ECO:0000259" key="10">
    <source>
        <dbReference type="Pfam" id="PF22638"/>
    </source>
</evidence>
<keyword evidence="12" id="KW-1185">Reference proteome</keyword>
<dbReference type="GO" id="GO:0005198">
    <property type="term" value="F:structural molecule activity"/>
    <property type="evidence" value="ECO:0007669"/>
    <property type="project" value="UniProtKB-UniRule"/>
</dbReference>
<dbReference type="HOGENOM" id="CLU_012762_3_0_5"/>
<evidence type="ECO:0000259" key="9">
    <source>
        <dbReference type="Pfam" id="PF06429"/>
    </source>
</evidence>
<reference evidence="11 12" key="1">
    <citation type="submission" date="2012-02" db="EMBL/GenBank/DDBJ databases">
        <title>Shotgun genome sequence of Phaeospirillum photometricum DSM 122.</title>
        <authorList>
            <person name="Duquesne K."/>
            <person name="Sturgis J."/>
        </authorList>
    </citation>
    <scope>NUCLEOTIDE SEQUENCE [LARGE SCALE GENOMIC DNA]</scope>
    <source>
        <strain evidence="12">DSM122</strain>
    </source>
</reference>
<dbReference type="eggNOG" id="COG1256">
    <property type="taxonomic scope" value="Bacteria"/>
</dbReference>
<comment type="subcellular location">
    <subcellularLocation>
        <location evidence="1">Bacterial flagellum basal body</location>
    </subcellularLocation>
    <subcellularLocation>
        <location evidence="2 7">Secreted</location>
    </subcellularLocation>
</comment>